<comment type="caution">
    <text evidence="10">The sequence shown here is derived from an EMBL/GenBank/DDBJ whole genome shotgun (WGS) entry which is preliminary data.</text>
</comment>
<dbReference type="EMBL" id="JBIAXI010000012">
    <property type="protein sequence ID" value="MFF4775246.1"/>
    <property type="molecule type" value="Genomic_DNA"/>
</dbReference>
<feature type="transmembrane region" description="Helical" evidence="8">
    <location>
        <begin position="349"/>
        <end position="373"/>
    </location>
</feature>
<dbReference type="InterPro" id="IPR020846">
    <property type="entry name" value="MFS_dom"/>
</dbReference>
<feature type="transmembrane region" description="Helical" evidence="8">
    <location>
        <begin position="87"/>
        <end position="109"/>
    </location>
</feature>
<comment type="similarity">
    <text evidence="2">Belongs to the major facilitator superfamily. Bcr/CmlA family.</text>
</comment>
<feature type="domain" description="Major facilitator superfamily (MFS) profile" evidence="9">
    <location>
        <begin position="20"/>
        <end position="401"/>
    </location>
</feature>
<dbReference type="Gene3D" id="1.20.1720.10">
    <property type="entry name" value="Multidrug resistance protein D"/>
    <property type="match status" value="1"/>
</dbReference>
<dbReference type="InterPro" id="IPR036259">
    <property type="entry name" value="MFS_trans_sf"/>
</dbReference>
<keyword evidence="7 8" id="KW-0472">Membrane</keyword>
<dbReference type="CDD" id="cd17320">
    <property type="entry name" value="MFS_MdfA_MDR_like"/>
    <property type="match status" value="1"/>
</dbReference>
<keyword evidence="11" id="KW-1185">Reference proteome</keyword>
<comment type="subcellular location">
    <subcellularLocation>
        <location evidence="1">Cell membrane</location>
        <topology evidence="1">Multi-pass membrane protein</topology>
    </subcellularLocation>
</comment>
<sequence length="418" mass="41430">MSASPGIPPGHEGSRVRPALLLALALLSAVAPLATDMYLPAFTSMAADLGTDAAALQLTLTAFLAGLGVGQLIVGPLSDRLGRRSPLLVAAGVCTAASVLCALAPNVWVLVGCRAVQGLAGSAGIVIGRAVISDTARGVAAARAFSTLVAIGGIAPVVAPLAGGALLGPVGWRGILWVLAGTSVAMFLAALFFVPETLRPEHRHAGGLGATGRAARVVLADRAYLGYTLAYALGFGALMGYISASPFVVQNVLGMSTAAYSAIFAMNALGMVAASAANARLVGRFKSRTLLRTTQSAVAVLTAALMVLAVTGRLVPAVGLPLLFLAVALLSPVMSNASALAIGRAPQSAGIAGAVMGALQFGAGAAVSPLVGLGGAHTAVPMTVVMTVSALLSAACVAAVRNVPGVPERRPEAALAEG</sequence>
<feature type="transmembrane region" description="Helical" evidence="8">
    <location>
        <begin position="297"/>
        <end position="316"/>
    </location>
</feature>
<evidence type="ECO:0000259" key="9">
    <source>
        <dbReference type="PROSITE" id="PS50850"/>
    </source>
</evidence>
<feature type="transmembrane region" description="Helical" evidence="8">
    <location>
        <begin position="144"/>
        <end position="168"/>
    </location>
</feature>
<dbReference type="InterPro" id="IPR011701">
    <property type="entry name" value="MFS"/>
</dbReference>
<name>A0ABW6V7E6_MICFU</name>
<proteinExistence type="inferred from homology"/>
<dbReference type="NCBIfam" id="TIGR00710">
    <property type="entry name" value="efflux_Bcr_CflA"/>
    <property type="match status" value="1"/>
</dbReference>
<keyword evidence="4" id="KW-1003">Cell membrane</keyword>
<keyword evidence="5 8" id="KW-0812">Transmembrane</keyword>
<feature type="transmembrane region" description="Helical" evidence="8">
    <location>
        <begin position="379"/>
        <end position="400"/>
    </location>
</feature>
<keyword evidence="6 8" id="KW-1133">Transmembrane helix</keyword>
<feature type="transmembrane region" description="Helical" evidence="8">
    <location>
        <begin position="258"/>
        <end position="277"/>
    </location>
</feature>
<dbReference type="InterPro" id="IPR005829">
    <property type="entry name" value="Sugar_transporter_CS"/>
</dbReference>
<dbReference type="PROSITE" id="PS00216">
    <property type="entry name" value="SUGAR_TRANSPORT_1"/>
    <property type="match status" value="1"/>
</dbReference>
<dbReference type="Proteomes" id="UP001602119">
    <property type="component" value="Unassembled WGS sequence"/>
</dbReference>
<feature type="transmembrane region" description="Helical" evidence="8">
    <location>
        <begin position="115"/>
        <end position="132"/>
    </location>
</feature>
<evidence type="ECO:0000313" key="11">
    <source>
        <dbReference type="Proteomes" id="UP001602119"/>
    </source>
</evidence>
<evidence type="ECO:0000256" key="2">
    <source>
        <dbReference type="ARBA" id="ARBA00006236"/>
    </source>
</evidence>
<protein>
    <submittedName>
        <fullName evidence="10">Multidrug effflux MFS transporter</fullName>
    </submittedName>
</protein>
<evidence type="ECO:0000313" key="10">
    <source>
        <dbReference type="EMBL" id="MFF4775246.1"/>
    </source>
</evidence>
<evidence type="ECO:0000256" key="5">
    <source>
        <dbReference type="ARBA" id="ARBA00022692"/>
    </source>
</evidence>
<evidence type="ECO:0000256" key="6">
    <source>
        <dbReference type="ARBA" id="ARBA00022989"/>
    </source>
</evidence>
<feature type="transmembrane region" description="Helical" evidence="8">
    <location>
        <begin position="322"/>
        <end position="342"/>
    </location>
</feature>
<evidence type="ECO:0000256" key="3">
    <source>
        <dbReference type="ARBA" id="ARBA00022448"/>
    </source>
</evidence>
<dbReference type="Pfam" id="PF07690">
    <property type="entry name" value="MFS_1"/>
    <property type="match status" value="1"/>
</dbReference>
<feature type="transmembrane region" description="Helical" evidence="8">
    <location>
        <begin position="223"/>
        <end position="243"/>
    </location>
</feature>
<evidence type="ECO:0000256" key="8">
    <source>
        <dbReference type="SAM" id="Phobius"/>
    </source>
</evidence>
<dbReference type="PROSITE" id="PS50850">
    <property type="entry name" value="MFS"/>
    <property type="match status" value="1"/>
</dbReference>
<feature type="transmembrane region" description="Helical" evidence="8">
    <location>
        <begin position="174"/>
        <end position="194"/>
    </location>
</feature>
<evidence type="ECO:0000256" key="4">
    <source>
        <dbReference type="ARBA" id="ARBA00022475"/>
    </source>
</evidence>
<organism evidence="10 11">
    <name type="scientific">Microtetraspora fusca</name>
    <dbReference type="NCBI Taxonomy" id="1997"/>
    <lineage>
        <taxon>Bacteria</taxon>
        <taxon>Bacillati</taxon>
        <taxon>Actinomycetota</taxon>
        <taxon>Actinomycetes</taxon>
        <taxon>Streptosporangiales</taxon>
        <taxon>Streptosporangiaceae</taxon>
        <taxon>Microtetraspora</taxon>
    </lineage>
</organism>
<dbReference type="PANTHER" id="PTHR23502:SF132">
    <property type="entry name" value="POLYAMINE TRANSPORTER 2-RELATED"/>
    <property type="match status" value="1"/>
</dbReference>
<dbReference type="InterPro" id="IPR004812">
    <property type="entry name" value="Efflux_drug-R_Bcr/CmlA"/>
</dbReference>
<dbReference type="PANTHER" id="PTHR23502">
    <property type="entry name" value="MAJOR FACILITATOR SUPERFAMILY"/>
    <property type="match status" value="1"/>
</dbReference>
<dbReference type="SUPFAM" id="SSF103473">
    <property type="entry name" value="MFS general substrate transporter"/>
    <property type="match status" value="1"/>
</dbReference>
<keyword evidence="3" id="KW-0813">Transport</keyword>
<accession>A0ABW6V7E6</accession>
<reference evidence="10 11" key="1">
    <citation type="submission" date="2024-10" db="EMBL/GenBank/DDBJ databases">
        <title>The Natural Products Discovery Center: Release of the First 8490 Sequenced Strains for Exploring Actinobacteria Biosynthetic Diversity.</title>
        <authorList>
            <person name="Kalkreuter E."/>
            <person name="Kautsar S.A."/>
            <person name="Yang D."/>
            <person name="Bader C.D."/>
            <person name="Teijaro C.N."/>
            <person name="Fluegel L."/>
            <person name="Davis C.M."/>
            <person name="Simpson J.R."/>
            <person name="Lauterbach L."/>
            <person name="Steele A.D."/>
            <person name="Gui C."/>
            <person name="Meng S."/>
            <person name="Li G."/>
            <person name="Viehrig K."/>
            <person name="Ye F."/>
            <person name="Su P."/>
            <person name="Kiefer A.F."/>
            <person name="Nichols A."/>
            <person name="Cepeda A.J."/>
            <person name="Yan W."/>
            <person name="Fan B."/>
            <person name="Jiang Y."/>
            <person name="Adhikari A."/>
            <person name="Zheng C.-J."/>
            <person name="Schuster L."/>
            <person name="Cowan T.M."/>
            <person name="Smanski M.J."/>
            <person name="Chevrette M.G."/>
            <person name="De Carvalho L.P.S."/>
            <person name="Shen B."/>
        </authorList>
    </citation>
    <scope>NUCLEOTIDE SEQUENCE [LARGE SCALE GENOMIC DNA]</scope>
    <source>
        <strain evidence="10 11">NPDC001281</strain>
    </source>
</reference>
<evidence type="ECO:0000256" key="1">
    <source>
        <dbReference type="ARBA" id="ARBA00004651"/>
    </source>
</evidence>
<dbReference type="RefSeq" id="WP_387343439.1">
    <property type="nucleotide sequence ID" value="NZ_JBIAXI010000012.1"/>
</dbReference>
<feature type="transmembrane region" description="Helical" evidence="8">
    <location>
        <begin position="56"/>
        <end position="75"/>
    </location>
</feature>
<evidence type="ECO:0000256" key="7">
    <source>
        <dbReference type="ARBA" id="ARBA00023136"/>
    </source>
</evidence>
<gene>
    <name evidence="10" type="ORF">ACFY05_20550</name>
</gene>